<dbReference type="CDD" id="cd05403">
    <property type="entry name" value="NT_KNTase_like"/>
    <property type="match status" value="1"/>
</dbReference>
<proteinExistence type="predicted"/>
<evidence type="ECO:0000313" key="3">
    <source>
        <dbReference type="Proteomes" id="UP001056708"/>
    </source>
</evidence>
<dbReference type="SUPFAM" id="SSF81301">
    <property type="entry name" value="Nucleotidyltransferase"/>
    <property type="match status" value="1"/>
</dbReference>
<protein>
    <submittedName>
        <fullName evidence="2">Nucleotidyltransferase domain-containing protein</fullName>
    </submittedName>
</protein>
<keyword evidence="3" id="KW-1185">Reference proteome</keyword>
<dbReference type="Proteomes" id="UP001056708">
    <property type="component" value="Chromosome"/>
</dbReference>
<evidence type="ECO:0000259" key="1">
    <source>
        <dbReference type="Pfam" id="PF18765"/>
    </source>
</evidence>
<dbReference type="Pfam" id="PF18765">
    <property type="entry name" value="Polbeta"/>
    <property type="match status" value="1"/>
</dbReference>
<organism evidence="2 3">
    <name type="scientific">Phormidium yuhuli AB48</name>
    <dbReference type="NCBI Taxonomy" id="2940671"/>
    <lineage>
        <taxon>Bacteria</taxon>
        <taxon>Bacillati</taxon>
        <taxon>Cyanobacteriota</taxon>
        <taxon>Cyanophyceae</taxon>
        <taxon>Oscillatoriophycideae</taxon>
        <taxon>Oscillatoriales</taxon>
        <taxon>Oscillatoriaceae</taxon>
        <taxon>Phormidium</taxon>
        <taxon>Phormidium yuhuli</taxon>
    </lineage>
</organism>
<feature type="domain" description="Polymerase beta nucleotidyltransferase" evidence="1">
    <location>
        <begin position="13"/>
        <end position="106"/>
    </location>
</feature>
<dbReference type="Gene3D" id="3.30.460.10">
    <property type="entry name" value="Beta Polymerase, domain 2"/>
    <property type="match status" value="1"/>
</dbReference>
<dbReference type="InterPro" id="IPR041633">
    <property type="entry name" value="Polbeta"/>
</dbReference>
<dbReference type="EMBL" id="CP098611">
    <property type="protein sequence ID" value="USR91301.1"/>
    <property type="molecule type" value="Genomic_DNA"/>
</dbReference>
<dbReference type="InterPro" id="IPR043519">
    <property type="entry name" value="NT_sf"/>
</dbReference>
<reference evidence="2" key="1">
    <citation type="submission" date="2022-06" db="EMBL/GenBank/DDBJ databases">
        <title>Genome sequence of Phormidium yuhuli AB48 isolated from an industrial photobioreactor environment.</title>
        <authorList>
            <person name="Qiu Y."/>
            <person name="Noonan A.J.C."/>
            <person name="Dofher K."/>
            <person name="Koch M."/>
            <person name="Kieft B."/>
            <person name="Lin X."/>
            <person name="Ziels R.M."/>
            <person name="Hallam S.J."/>
        </authorList>
    </citation>
    <scope>NUCLEOTIDE SEQUENCE</scope>
    <source>
        <strain evidence="2">AB48</strain>
    </source>
</reference>
<dbReference type="PANTHER" id="PTHR43852">
    <property type="entry name" value="NUCLEOTIDYLTRANSFERASE"/>
    <property type="match status" value="1"/>
</dbReference>
<name>A0ABY5ASI5_9CYAN</name>
<gene>
    <name evidence="2" type="ORF">NEA10_00735</name>
</gene>
<dbReference type="RefSeq" id="WP_252663329.1">
    <property type="nucleotide sequence ID" value="NZ_CP098611.1"/>
</dbReference>
<dbReference type="PANTHER" id="PTHR43852:SF2">
    <property type="entry name" value="PROTEIN ADENYLYLTRANSFERASE MNTA"/>
    <property type="match status" value="1"/>
</dbReference>
<sequence>MSNFLGLQVDLERLLHEIPYLKMLILFGSRARGDTHSNSDWDFAVLYNEELRRQTVEGFGWFRDIGIIGDCLNLNSDKIDVVEIERCSELMAHHIARDGKLIYEQEPGLFEDFKKENILSQKTIDDIIRESRSQVYQFLQKQGL</sequence>
<evidence type="ECO:0000313" key="2">
    <source>
        <dbReference type="EMBL" id="USR91301.1"/>
    </source>
</evidence>
<accession>A0ABY5ASI5</accession>
<dbReference type="NCBIfam" id="NF047752">
    <property type="entry name" value="MntA_antitoxin"/>
    <property type="match status" value="1"/>
</dbReference>
<dbReference type="InterPro" id="IPR052930">
    <property type="entry name" value="TA_antitoxin_MntA"/>
</dbReference>